<comment type="caution">
    <text evidence="3">The sequence shown here is derived from an EMBL/GenBank/DDBJ whole genome shotgun (WGS) entry which is preliminary data.</text>
</comment>
<keyword evidence="4" id="KW-1185">Reference proteome</keyword>
<dbReference type="Pfam" id="PF12697">
    <property type="entry name" value="Abhydrolase_6"/>
    <property type="match status" value="1"/>
</dbReference>
<accession>A0A5B1M2U1</accession>
<dbReference type="InterPro" id="IPR000073">
    <property type="entry name" value="AB_hydrolase_1"/>
</dbReference>
<dbReference type="SUPFAM" id="SSF53474">
    <property type="entry name" value="alpha/beta-Hydrolases"/>
    <property type="match status" value="1"/>
</dbReference>
<dbReference type="Gene3D" id="3.40.50.1820">
    <property type="entry name" value="alpha/beta hydrolase"/>
    <property type="match status" value="1"/>
</dbReference>
<organism evidence="3 4">
    <name type="scientific">Nocardioides antri</name>
    <dbReference type="NCBI Taxonomy" id="2607659"/>
    <lineage>
        <taxon>Bacteria</taxon>
        <taxon>Bacillati</taxon>
        <taxon>Actinomycetota</taxon>
        <taxon>Actinomycetes</taxon>
        <taxon>Propionibacteriales</taxon>
        <taxon>Nocardioidaceae</taxon>
        <taxon>Nocardioides</taxon>
    </lineage>
</organism>
<dbReference type="EMBL" id="VUJW01000003">
    <property type="protein sequence ID" value="KAA1427535.1"/>
    <property type="molecule type" value="Genomic_DNA"/>
</dbReference>
<reference evidence="3 4" key="2">
    <citation type="submission" date="2019-09" db="EMBL/GenBank/DDBJ databases">
        <authorList>
            <person name="Jin C."/>
        </authorList>
    </citation>
    <scope>NUCLEOTIDE SEQUENCE [LARGE SCALE GENOMIC DNA]</scope>
    <source>
        <strain evidence="3 4">BN140041</strain>
    </source>
</reference>
<dbReference type="PANTHER" id="PTHR43039">
    <property type="entry name" value="ESTERASE-RELATED"/>
    <property type="match status" value="1"/>
</dbReference>
<dbReference type="InterPro" id="IPR029058">
    <property type="entry name" value="AB_hydrolase_fold"/>
</dbReference>
<gene>
    <name evidence="3" type="ORF">F0U47_08730</name>
</gene>
<name>A0A5B1M2U1_9ACTN</name>
<evidence type="ECO:0000259" key="2">
    <source>
        <dbReference type="Pfam" id="PF12697"/>
    </source>
</evidence>
<reference evidence="3 4" key="1">
    <citation type="submission" date="2019-09" db="EMBL/GenBank/DDBJ databases">
        <title>Nocardioides panacisoli sp. nov., isolated from the soil of a ginseng field.</title>
        <authorList>
            <person name="Cho C."/>
        </authorList>
    </citation>
    <scope>NUCLEOTIDE SEQUENCE [LARGE SCALE GENOMIC DNA]</scope>
    <source>
        <strain evidence="3 4">BN140041</strain>
    </source>
</reference>
<feature type="domain" description="AB hydrolase-1" evidence="2">
    <location>
        <begin position="20"/>
        <end position="259"/>
    </location>
</feature>
<dbReference type="Proteomes" id="UP000324351">
    <property type="component" value="Unassembled WGS sequence"/>
</dbReference>
<keyword evidence="3" id="KW-0378">Hydrolase</keyword>
<evidence type="ECO:0000256" key="1">
    <source>
        <dbReference type="ARBA" id="ARBA00008645"/>
    </source>
</evidence>
<sequence>MDAAAKLNVTVTGPPDGQPMVFAHGFGCDQEMWRHVAPSFADRFRVVLFDYVGCGGSEASAWDAERYSTLHGYAADVLDLVHDLDLRDVVFVGHSVSSMIGALAVAAEPDRFARLVMVGPSPRYIDDPGSAYSGGFGEADIVELLDSLSSNYLGWSAAMAPAIMGNADRPELGEELTQSFCRMDPSIAQQWARVTFLSDNRPDLARVTVPTLVLQCRDDAIAPVAVGEYVHRSLPVSQLVLLDATGHCPNLSAPESTVRAIADFVGGVGAGA</sequence>
<protein>
    <submittedName>
        <fullName evidence="3">Alpha/beta hydrolase</fullName>
    </submittedName>
</protein>
<evidence type="ECO:0000313" key="3">
    <source>
        <dbReference type="EMBL" id="KAA1427535.1"/>
    </source>
</evidence>
<evidence type="ECO:0000313" key="4">
    <source>
        <dbReference type="Proteomes" id="UP000324351"/>
    </source>
</evidence>
<dbReference type="GO" id="GO:0016787">
    <property type="term" value="F:hydrolase activity"/>
    <property type="evidence" value="ECO:0007669"/>
    <property type="project" value="UniProtKB-KW"/>
</dbReference>
<proteinExistence type="inferred from homology"/>
<comment type="similarity">
    <text evidence="1">Belongs to the AB hydrolase superfamily.</text>
</comment>
<dbReference type="PRINTS" id="PR00111">
    <property type="entry name" value="ABHYDROLASE"/>
</dbReference>
<dbReference type="AlphaFoldDB" id="A0A5B1M2U1"/>
<dbReference type="RefSeq" id="WP_149749899.1">
    <property type="nucleotide sequence ID" value="NZ_VUJW01000003.1"/>
</dbReference>